<keyword evidence="3" id="KW-0507">mRNA processing</keyword>
<dbReference type="InterPro" id="IPR050410">
    <property type="entry name" value="CCR4/nocturin_mRNA_transcr"/>
</dbReference>
<protein>
    <submittedName>
        <fullName evidence="7">CCR4-NOT transcription complex subunit 6 like</fullName>
    </submittedName>
</protein>
<reference evidence="7" key="2">
    <citation type="submission" date="2025-08" db="UniProtKB">
        <authorList>
            <consortium name="Ensembl"/>
        </authorList>
    </citation>
    <scope>IDENTIFICATION</scope>
    <source>
        <strain evidence="7">Thoroughbred</strain>
    </source>
</reference>
<accession>A0A9L0S9Q9</accession>
<dbReference type="PROSITE" id="PS51450">
    <property type="entry name" value="LRR"/>
    <property type="match status" value="1"/>
</dbReference>
<keyword evidence="2" id="KW-0433">Leucine-rich repeat</keyword>
<keyword evidence="4" id="KW-0677">Repeat</keyword>
<keyword evidence="1" id="KW-0963">Cytoplasm</keyword>
<proteinExistence type="predicted"/>
<evidence type="ECO:0000256" key="2">
    <source>
        <dbReference type="ARBA" id="ARBA00022614"/>
    </source>
</evidence>
<organism evidence="7 8">
    <name type="scientific">Equus caballus</name>
    <name type="common">Horse</name>
    <dbReference type="NCBI Taxonomy" id="9796"/>
    <lineage>
        <taxon>Eukaryota</taxon>
        <taxon>Metazoa</taxon>
        <taxon>Chordata</taxon>
        <taxon>Craniata</taxon>
        <taxon>Vertebrata</taxon>
        <taxon>Euteleostomi</taxon>
        <taxon>Mammalia</taxon>
        <taxon>Eutheria</taxon>
        <taxon>Laurasiatheria</taxon>
        <taxon>Perissodactyla</taxon>
        <taxon>Equidae</taxon>
        <taxon>Equus</taxon>
    </lineage>
</organism>
<evidence type="ECO:0000256" key="5">
    <source>
        <dbReference type="ARBA" id="ARBA00022845"/>
    </source>
</evidence>
<evidence type="ECO:0000256" key="1">
    <source>
        <dbReference type="ARBA" id="ARBA00022490"/>
    </source>
</evidence>
<dbReference type="GeneTree" id="ENSGT00940000157298"/>
<dbReference type="SUPFAM" id="SSF52058">
    <property type="entry name" value="L domain-like"/>
    <property type="match status" value="1"/>
</dbReference>
<dbReference type="FunFam" id="3.80.10.10:FF:000008">
    <property type="entry name" value="CCR4-NOT transcription complex subunit 6 like"/>
    <property type="match status" value="1"/>
</dbReference>
<evidence type="ECO:0000256" key="3">
    <source>
        <dbReference type="ARBA" id="ARBA00022664"/>
    </source>
</evidence>
<gene>
    <name evidence="7" type="primary">CNOT6L</name>
</gene>
<dbReference type="InterPro" id="IPR001611">
    <property type="entry name" value="Leu-rich_rpt"/>
</dbReference>
<dbReference type="InterPro" id="IPR003591">
    <property type="entry name" value="Leu-rich_rpt_typical-subtyp"/>
</dbReference>
<dbReference type="PANTHER" id="PTHR12121">
    <property type="entry name" value="CARBON CATABOLITE REPRESSOR PROTEIN 4"/>
    <property type="match status" value="1"/>
</dbReference>
<evidence type="ECO:0000256" key="4">
    <source>
        <dbReference type="ARBA" id="ARBA00022737"/>
    </source>
</evidence>
<reference evidence="7 8" key="1">
    <citation type="journal article" date="2009" name="Science">
        <title>Genome sequence, comparative analysis, and population genetics of the domestic horse.</title>
        <authorList>
            <consortium name="Broad Institute Genome Sequencing Platform"/>
            <consortium name="Broad Institute Whole Genome Assembly Team"/>
            <person name="Wade C.M."/>
            <person name="Giulotto E."/>
            <person name="Sigurdsson S."/>
            <person name="Zoli M."/>
            <person name="Gnerre S."/>
            <person name="Imsland F."/>
            <person name="Lear T.L."/>
            <person name="Adelson D.L."/>
            <person name="Bailey E."/>
            <person name="Bellone R.R."/>
            <person name="Bloecker H."/>
            <person name="Distl O."/>
            <person name="Edgar R.C."/>
            <person name="Garber M."/>
            <person name="Leeb T."/>
            <person name="Mauceli E."/>
            <person name="MacLeod J.N."/>
            <person name="Penedo M.C.T."/>
            <person name="Raison J.M."/>
            <person name="Sharpe T."/>
            <person name="Vogel J."/>
            <person name="Andersson L."/>
            <person name="Antczak D.F."/>
            <person name="Biagi T."/>
            <person name="Binns M.M."/>
            <person name="Chowdhary B.P."/>
            <person name="Coleman S.J."/>
            <person name="Della Valle G."/>
            <person name="Fryc S."/>
            <person name="Guerin G."/>
            <person name="Hasegawa T."/>
            <person name="Hill E.W."/>
            <person name="Jurka J."/>
            <person name="Kiialainen A."/>
            <person name="Lindgren G."/>
            <person name="Liu J."/>
            <person name="Magnani E."/>
            <person name="Mickelson J.R."/>
            <person name="Murray J."/>
            <person name="Nergadze S.G."/>
            <person name="Onofrio R."/>
            <person name="Pedroni S."/>
            <person name="Piras M.F."/>
            <person name="Raudsepp T."/>
            <person name="Rocchi M."/>
            <person name="Roeed K.H."/>
            <person name="Ryder O.A."/>
            <person name="Searle S."/>
            <person name="Skow L."/>
            <person name="Swinburne J.E."/>
            <person name="Syvaenen A.C."/>
            <person name="Tozaki T."/>
            <person name="Valberg S.J."/>
            <person name="Vaudin M."/>
            <person name="White J.R."/>
            <person name="Zody M.C."/>
            <person name="Lander E.S."/>
            <person name="Lindblad-Toh K."/>
        </authorList>
    </citation>
    <scope>NUCLEOTIDE SEQUENCE [LARGE SCALE GENOMIC DNA]</scope>
    <source>
        <strain evidence="7 8">Thoroughbred</strain>
    </source>
</reference>
<dbReference type="InterPro" id="IPR032675">
    <property type="entry name" value="LRR_dom_sf"/>
</dbReference>
<keyword evidence="8" id="KW-1185">Reference proteome</keyword>
<dbReference type="SMART" id="SM00369">
    <property type="entry name" value="LRR_TYP"/>
    <property type="match status" value="3"/>
</dbReference>
<reference evidence="7" key="3">
    <citation type="submission" date="2025-09" db="UniProtKB">
        <authorList>
            <consortium name="Ensembl"/>
        </authorList>
    </citation>
    <scope>IDENTIFICATION</scope>
    <source>
        <strain evidence="7">Thoroughbred</strain>
    </source>
</reference>
<dbReference type="PANTHER" id="PTHR12121:SF35">
    <property type="entry name" value="CCR4-NOT TRANSCRIPTION COMPLEX SUBUNIT 6-LIKE"/>
    <property type="match status" value="1"/>
</dbReference>
<evidence type="ECO:0000256" key="6">
    <source>
        <dbReference type="ARBA" id="ARBA00023158"/>
    </source>
</evidence>
<dbReference type="SUPFAM" id="SSF56219">
    <property type="entry name" value="DNase I-like"/>
    <property type="match status" value="1"/>
</dbReference>
<dbReference type="Gene3D" id="3.80.10.10">
    <property type="entry name" value="Ribonuclease Inhibitor"/>
    <property type="match status" value="1"/>
</dbReference>
<evidence type="ECO:0000313" key="8">
    <source>
        <dbReference type="Proteomes" id="UP000002281"/>
    </source>
</evidence>
<evidence type="ECO:0000313" key="7">
    <source>
        <dbReference type="Ensembl" id="ENSECAP00000070744.1"/>
    </source>
</evidence>
<keyword evidence="6" id="KW-0943">RNA-mediated gene silencing</keyword>
<dbReference type="Gene3D" id="3.60.10.10">
    <property type="entry name" value="Endonuclease/exonuclease/phosphatase"/>
    <property type="match status" value="1"/>
</dbReference>
<dbReference type="InterPro" id="IPR036691">
    <property type="entry name" value="Endo/exonu/phosph_ase_sf"/>
</dbReference>
<name>A0A9L0S9Q9_HORSE</name>
<dbReference type="Pfam" id="PF13855">
    <property type="entry name" value="LRR_8"/>
    <property type="match status" value="1"/>
</dbReference>
<dbReference type="Proteomes" id="UP000002281">
    <property type="component" value="Chromosome 3"/>
</dbReference>
<sequence length="324" mass="36932">MRLIGMPKEKYDPPDPRRIYTIMSAEEVANGKKSHWAELEISGRVRSLSTSLWSLTHLTALHLNDNYLSRIPPDIAKLHNLVYLDLSSNKLRSLPAELGNMVSLRELLLNNNLLRVLPYELGRLFQLQTLGLKGNPLSQDILNLYQDPDGTRKLLNFMLDNLAVHPEQLPPRPWITLKERDQILPSGVVEYLSNGGVADNHKDFKELRYNECLMNFSCNGKNGSSEGRITHGFQLKSAYENNLMPYTNYTFDFKGVIDYIFYSKTHMNVLGVLGPLDPQWLVENNITGCPHPHIPSDHFSLLTQLELHPPLLPLVNGVHLPNRR</sequence>
<dbReference type="GO" id="GO:0006417">
    <property type="term" value="P:regulation of translation"/>
    <property type="evidence" value="ECO:0007669"/>
    <property type="project" value="UniProtKB-KW"/>
</dbReference>
<dbReference type="GO" id="GO:0006397">
    <property type="term" value="P:mRNA processing"/>
    <property type="evidence" value="ECO:0007669"/>
    <property type="project" value="UniProtKB-KW"/>
</dbReference>
<dbReference type="Ensembl" id="ENSECAT00000086307.1">
    <property type="protein sequence ID" value="ENSECAP00000070744.1"/>
    <property type="gene ID" value="ENSECAG00000001582.4"/>
</dbReference>
<keyword evidence="5" id="KW-0810">Translation regulation</keyword>
<dbReference type="GO" id="GO:0031047">
    <property type="term" value="P:regulatory ncRNA-mediated gene silencing"/>
    <property type="evidence" value="ECO:0007669"/>
    <property type="project" value="UniProtKB-KW"/>
</dbReference>
<dbReference type="AlphaFoldDB" id="A0A9L0S9Q9"/>